<comment type="caution">
    <text evidence="2">The sequence shown here is derived from an EMBL/GenBank/DDBJ whole genome shotgun (WGS) entry which is preliminary data.</text>
</comment>
<name>A0ABP6M3J6_9MICC</name>
<reference evidence="3" key="1">
    <citation type="journal article" date="2019" name="Int. J. Syst. Evol. Microbiol.">
        <title>The Global Catalogue of Microorganisms (GCM) 10K type strain sequencing project: providing services to taxonomists for standard genome sequencing and annotation.</title>
        <authorList>
            <consortium name="The Broad Institute Genomics Platform"/>
            <consortium name="The Broad Institute Genome Sequencing Center for Infectious Disease"/>
            <person name="Wu L."/>
            <person name="Ma J."/>
        </authorList>
    </citation>
    <scope>NUCLEOTIDE SEQUENCE [LARGE SCALE GENOMIC DNA]</scope>
    <source>
        <strain evidence="3">JCM 14309</strain>
    </source>
</reference>
<gene>
    <name evidence="2" type="ORF">GCM10010529_27820</name>
</gene>
<dbReference type="InterPro" id="IPR036388">
    <property type="entry name" value="WH-like_DNA-bd_sf"/>
</dbReference>
<feature type="domain" description="HTH marR-type" evidence="1">
    <location>
        <begin position="1"/>
        <end position="144"/>
    </location>
</feature>
<sequence>MHDHADDMWADWTTIRSSVEKLQADLYASVAATCDATHAELDVLLLLHGTPEARMRFAALAEAVSFTTGGFTKVADRLTDRGLAERVRCAADRRTVYLELTAAGRTMATAVRDEMSAYLGRHFVQVVGEPLAHDIACAMGQVLRGRTAGADPQEP</sequence>
<accession>A0ABP6M3J6</accession>
<organism evidence="2 3">
    <name type="scientific">Nesterenkonia aethiopica</name>
    <dbReference type="NCBI Taxonomy" id="269144"/>
    <lineage>
        <taxon>Bacteria</taxon>
        <taxon>Bacillati</taxon>
        <taxon>Actinomycetota</taxon>
        <taxon>Actinomycetes</taxon>
        <taxon>Micrococcales</taxon>
        <taxon>Micrococcaceae</taxon>
        <taxon>Nesterenkonia</taxon>
    </lineage>
</organism>
<dbReference type="RefSeq" id="WP_344685316.1">
    <property type="nucleotide sequence ID" value="NZ_BAAAVT010000022.1"/>
</dbReference>
<evidence type="ECO:0000313" key="3">
    <source>
        <dbReference type="Proteomes" id="UP001500236"/>
    </source>
</evidence>
<dbReference type="InterPro" id="IPR000835">
    <property type="entry name" value="HTH_MarR-typ"/>
</dbReference>
<dbReference type="InterPro" id="IPR039422">
    <property type="entry name" value="MarR/SlyA-like"/>
</dbReference>
<evidence type="ECO:0000313" key="2">
    <source>
        <dbReference type="EMBL" id="GAA3074417.1"/>
    </source>
</evidence>
<dbReference type="SUPFAM" id="SSF46785">
    <property type="entry name" value="Winged helix' DNA-binding domain"/>
    <property type="match status" value="1"/>
</dbReference>
<keyword evidence="3" id="KW-1185">Reference proteome</keyword>
<dbReference type="Pfam" id="PF12802">
    <property type="entry name" value="MarR_2"/>
    <property type="match status" value="1"/>
</dbReference>
<dbReference type="PROSITE" id="PS50995">
    <property type="entry name" value="HTH_MARR_2"/>
    <property type="match status" value="1"/>
</dbReference>
<dbReference type="Proteomes" id="UP001500236">
    <property type="component" value="Unassembled WGS sequence"/>
</dbReference>
<dbReference type="SMART" id="SM00347">
    <property type="entry name" value="HTH_MARR"/>
    <property type="match status" value="1"/>
</dbReference>
<dbReference type="EMBL" id="BAAAVT010000022">
    <property type="protein sequence ID" value="GAA3074417.1"/>
    <property type="molecule type" value="Genomic_DNA"/>
</dbReference>
<dbReference type="PANTHER" id="PTHR33164:SF99">
    <property type="entry name" value="MARR FAMILY REGULATORY PROTEIN"/>
    <property type="match status" value="1"/>
</dbReference>
<dbReference type="PANTHER" id="PTHR33164">
    <property type="entry name" value="TRANSCRIPTIONAL REGULATOR, MARR FAMILY"/>
    <property type="match status" value="1"/>
</dbReference>
<proteinExistence type="predicted"/>
<dbReference type="Gene3D" id="1.10.10.10">
    <property type="entry name" value="Winged helix-like DNA-binding domain superfamily/Winged helix DNA-binding domain"/>
    <property type="match status" value="1"/>
</dbReference>
<evidence type="ECO:0000259" key="1">
    <source>
        <dbReference type="PROSITE" id="PS50995"/>
    </source>
</evidence>
<protein>
    <submittedName>
        <fullName evidence="2">MarR family transcriptional regulator</fullName>
    </submittedName>
</protein>
<dbReference type="InterPro" id="IPR036390">
    <property type="entry name" value="WH_DNA-bd_sf"/>
</dbReference>